<comment type="caution">
    <text evidence="3">The sequence shown here is derived from an EMBL/GenBank/DDBJ whole genome shotgun (WGS) entry which is preliminary data.</text>
</comment>
<dbReference type="Gene3D" id="2.60.40.10">
    <property type="entry name" value="Immunoglobulins"/>
    <property type="match status" value="3"/>
</dbReference>
<evidence type="ECO:0000313" key="4">
    <source>
        <dbReference type="Proteomes" id="UP001589654"/>
    </source>
</evidence>
<reference evidence="3 4" key="1">
    <citation type="submission" date="2024-09" db="EMBL/GenBank/DDBJ databases">
        <authorList>
            <person name="Sun Q."/>
            <person name="Mori K."/>
        </authorList>
    </citation>
    <scope>NUCLEOTIDE SEQUENCE [LARGE SCALE GENOMIC DNA]</scope>
    <source>
        <strain evidence="3 4">CECT 7682</strain>
    </source>
</reference>
<sequence length="793" mass="86435">MRFKIYLIFVLAMVIGCSAFSQQISQGEYFFNHYVDFGEGTSFSLNDQEANLDVDISSLPAGINKIYTRVKNENGLWSLTTQSTFYKYQAPQNLKMVEAEYFIDDYVDFGKGNTLALEEGSGDYLIELDGLSPGIHLLYIRAKNNLGQWSQLNKSVFYVEDGELAKIVALHYRFVGEDFTSESYVFEDFEPSTEVVLDQNDFMANSEGLEEGKTYKMLLTAVNEKGQSSFRYTISFVYSEVAQITIESIETVDLTCFEANDGNATINATLAGKDLEYSLDGENYVSNSTFENLSAGDYTAYIREANNAENVVEESFFITSPALLELTVQGLNQPNCPGDETGGFNIAVSGGTAPYEYKLSSQEKFKSENSFGNLGEGSYTVNVRDANGCDQIIEVDISPLGERPSVPTIEVLEGSTITLQSSNSGNNQWFKDGEIIPEATGQTYEVLEEGAYQVMVTNSTGCTAISESLEIGPITLENIETEALSCFESNDGSATINATVEKGELEYSLDGQNYTSENTFGDLAAGNYTGYIREVGEPAYVIEPNFTITRPAKLMAEVGSISHPNCPNEASGNFTISTTGGTAPYNYSLSGQGGNQEANSFENLQEGDYTVTVKDANGCSAAVAVNISAQGEAPAIPTIGIEGMDEISAELFLESSSAQNNQWLKDGEEIPGATGQTLDVTEAGSYQVRVTGSSGCTSISEPVAITSSPEISDLDIKLYPNPVEDVVQIEFGRETLLERIRVYNANGILIRDIENPFGPSNSFFVDLSGYTSGIYTIQVEGYGLFERLRLIKK</sequence>
<gene>
    <name evidence="3" type="ORF">ACFFUR_00395</name>
</gene>
<keyword evidence="1" id="KW-0732">Signal</keyword>
<evidence type="ECO:0000259" key="2">
    <source>
        <dbReference type="Pfam" id="PF18962"/>
    </source>
</evidence>
<dbReference type="RefSeq" id="WP_290249723.1">
    <property type="nucleotide sequence ID" value="NZ_JAUFQT010000002.1"/>
</dbReference>
<evidence type="ECO:0000313" key="3">
    <source>
        <dbReference type="EMBL" id="MFB9210252.1"/>
    </source>
</evidence>
<feature type="signal peptide" evidence="1">
    <location>
        <begin position="1"/>
        <end position="21"/>
    </location>
</feature>
<dbReference type="Pfam" id="PF13573">
    <property type="entry name" value="SprB"/>
    <property type="match status" value="1"/>
</dbReference>
<proteinExistence type="predicted"/>
<feature type="domain" description="Secretion system C-terminal sorting" evidence="2">
    <location>
        <begin position="718"/>
        <end position="780"/>
    </location>
</feature>
<dbReference type="NCBIfam" id="TIGR04183">
    <property type="entry name" value="Por_Secre_tail"/>
    <property type="match status" value="1"/>
</dbReference>
<dbReference type="PROSITE" id="PS51257">
    <property type="entry name" value="PROKAR_LIPOPROTEIN"/>
    <property type="match status" value="1"/>
</dbReference>
<name>A0ABV5J0B4_9BACT</name>
<keyword evidence="4" id="KW-1185">Reference proteome</keyword>
<organism evidence="3 4">
    <name type="scientific">Echinicola jeungdonensis</name>
    <dbReference type="NCBI Taxonomy" id="709343"/>
    <lineage>
        <taxon>Bacteria</taxon>
        <taxon>Pseudomonadati</taxon>
        <taxon>Bacteroidota</taxon>
        <taxon>Cytophagia</taxon>
        <taxon>Cytophagales</taxon>
        <taxon>Cyclobacteriaceae</taxon>
        <taxon>Echinicola</taxon>
    </lineage>
</organism>
<dbReference type="InterPro" id="IPR013783">
    <property type="entry name" value="Ig-like_fold"/>
</dbReference>
<dbReference type="Proteomes" id="UP001589654">
    <property type="component" value="Unassembled WGS sequence"/>
</dbReference>
<dbReference type="Pfam" id="PF18962">
    <property type="entry name" value="Por_Secre_tail"/>
    <property type="match status" value="1"/>
</dbReference>
<dbReference type="EMBL" id="JBHMEW010000005">
    <property type="protein sequence ID" value="MFB9210252.1"/>
    <property type="molecule type" value="Genomic_DNA"/>
</dbReference>
<dbReference type="InterPro" id="IPR025667">
    <property type="entry name" value="SprB_repeat"/>
</dbReference>
<accession>A0ABV5J0B4</accession>
<dbReference type="InterPro" id="IPR026444">
    <property type="entry name" value="Secre_tail"/>
</dbReference>
<protein>
    <submittedName>
        <fullName evidence="3">T9SS type A sorting domain-containing protein</fullName>
    </submittedName>
</protein>
<feature type="chain" id="PRO_5046437107" evidence="1">
    <location>
        <begin position="22"/>
        <end position="793"/>
    </location>
</feature>
<evidence type="ECO:0000256" key="1">
    <source>
        <dbReference type="SAM" id="SignalP"/>
    </source>
</evidence>